<evidence type="ECO:0000313" key="3">
    <source>
        <dbReference type="Proteomes" id="UP001154015"/>
    </source>
</evidence>
<keyword evidence="3" id="KW-1185">Reference proteome</keyword>
<feature type="compositionally biased region" description="Basic residues" evidence="1">
    <location>
        <begin position="96"/>
        <end position="108"/>
    </location>
</feature>
<reference evidence="2" key="1">
    <citation type="submission" date="2022-03" db="EMBL/GenBank/DDBJ databases">
        <authorList>
            <person name="Leyn A S."/>
        </authorList>
    </citation>
    <scope>NUCLEOTIDE SEQUENCE</scope>
    <source>
        <strain evidence="2">Streptomyces globisporus 4-3</strain>
    </source>
</reference>
<feature type="compositionally biased region" description="Low complexity" evidence="1">
    <location>
        <begin position="52"/>
        <end position="61"/>
    </location>
</feature>
<accession>A0ABM9GXI8</accession>
<dbReference type="EMBL" id="CAKXYP010000007">
    <property type="protein sequence ID" value="CAH9415822.1"/>
    <property type="molecule type" value="Genomic_DNA"/>
</dbReference>
<protein>
    <submittedName>
        <fullName evidence="2">Uncharacterized protein</fullName>
    </submittedName>
</protein>
<feature type="region of interest" description="Disordered" evidence="1">
    <location>
        <begin position="1"/>
        <end position="180"/>
    </location>
</feature>
<name>A0ABM9GXI8_STRGL</name>
<dbReference type="Proteomes" id="UP001154015">
    <property type="component" value="Unassembled WGS sequence"/>
</dbReference>
<evidence type="ECO:0000313" key="2">
    <source>
        <dbReference type="EMBL" id="CAH9415822.1"/>
    </source>
</evidence>
<sequence>MGQLPVHQGVEERIENGTYGGHGVSPVRRHGTGALQQQLRPREQFTGRAAGGHRASGGPARECPVGRAARRPTLVHVRPSVPGRCLTRPGAPLLRPSRHRATPRRHPRSGPLRPPRDAPVQRFARAATRCLPWAARRTRPPPVDRAPVGPVRTAAVSARCKTRKGGNHPTAPDEQDPRID</sequence>
<organism evidence="2 3">
    <name type="scientific">Streptomyces globisporus</name>
    <dbReference type="NCBI Taxonomy" id="1908"/>
    <lineage>
        <taxon>Bacteria</taxon>
        <taxon>Bacillati</taxon>
        <taxon>Actinomycetota</taxon>
        <taxon>Actinomycetes</taxon>
        <taxon>Kitasatosporales</taxon>
        <taxon>Streptomycetaceae</taxon>
        <taxon>Streptomyces</taxon>
    </lineage>
</organism>
<comment type="caution">
    <text evidence="2">The sequence shown here is derived from an EMBL/GenBank/DDBJ whole genome shotgun (WGS) entry which is preliminary data.</text>
</comment>
<proteinExistence type="predicted"/>
<gene>
    <name evidence="2" type="ORF">SGL43_02841</name>
</gene>
<evidence type="ECO:0000256" key="1">
    <source>
        <dbReference type="SAM" id="MobiDB-lite"/>
    </source>
</evidence>